<keyword evidence="4" id="KW-0509">mRNA transport</keyword>
<dbReference type="PROSITE" id="PS51434">
    <property type="entry name" value="NUP_C"/>
    <property type="match status" value="1"/>
</dbReference>
<keyword evidence="9" id="KW-0175">Coiled coil</keyword>
<comment type="similarity">
    <text evidence="2">Belongs to the nucleoporin GLFG family.</text>
</comment>
<evidence type="ECO:0000256" key="10">
    <source>
        <dbReference type="SAM" id="MobiDB-lite"/>
    </source>
</evidence>
<dbReference type="GO" id="GO:0006606">
    <property type="term" value="P:protein import into nucleus"/>
    <property type="evidence" value="ECO:0007669"/>
    <property type="project" value="TreeGrafter"/>
</dbReference>
<evidence type="ECO:0000256" key="4">
    <source>
        <dbReference type="ARBA" id="ARBA00022816"/>
    </source>
</evidence>
<reference evidence="12" key="2">
    <citation type="journal article" date="2009" name="Curr. Biol.">
        <title>Two distinct repeat sequences of Nup98 nucleoporins characterize dual nuclei in the binucleated ciliate tetrahymena.</title>
        <authorList>
            <person name="Iwamoto M."/>
            <person name="Mori C."/>
            <person name="Kojidani T."/>
            <person name="Bunai F."/>
            <person name="Hori T."/>
            <person name="Fukagawa T."/>
            <person name="Hiraoka Y."/>
            <person name="Haraguchi T."/>
        </authorList>
    </citation>
    <scope>NUCLEOTIDE SEQUENCE</scope>
    <source>
        <strain evidence="12">B strain</strain>
    </source>
</reference>
<reference evidence="12" key="3">
    <citation type="journal article" date="2009" name="Curr. Biol.">
        <title>Nuclear dimorphism: two peas in a pod.</title>
        <authorList>
            <person name="Goldfarb D.S."/>
            <person name="Gorovsky M.A."/>
        </authorList>
    </citation>
    <scope>NUCLEOTIDE SEQUENCE</scope>
    <source>
        <strain evidence="12">B strain</strain>
    </source>
</reference>
<proteinExistence type="evidence at transcript level"/>
<dbReference type="Gene3D" id="3.30.1610.10">
    <property type="entry name" value="Peptidase S59, nucleoporin"/>
    <property type="match status" value="1"/>
</dbReference>
<reference evidence="12" key="4">
    <citation type="submission" date="2010-02" db="EMBL/GenBank/DDBJ databases">
        <authorList>
            <person name="Iwamoto M."/>
            <person name="Haraguchi T."/>
        </authorList>
    </citation>
    <scope>NUCLEOTIDE SEQUENCE</scope>
    <source>
        <strain evidence="12">B strain</strain>
    </source>
</reference>
<feature type="coiled-coil region" evidence="9">
    <location>
        <begin position="507"/>
        <end position="537"/>
    </location>
</feature>
<evidence type="ECO:0000256" key="9">
    <source>
        <dbReference type="SAM" id="Coils"/>
    </source>
</evidence>
<evidence type="ECO:0000259" key="11">
    <source>
        <dbReference type="PROSITE" id="PS51434"/>
    </source>
</evidence>
<feature type="domain" description="Peptidase S59" evidence="11">
    <location>
        <begin position="801"/>
        <end position="940"/>
    </location>
</feature>
<evidence type="ECO:0000256" key="7">
    <source>
        <dbReference type="ARBA" id="ARBA00023132"/>
    </source>
</evidence>
<name>D3KYT8_TETTH</name>
<keyword evidence="6" id="KW-0811">Translocation</keyword>
<dbReference type="TCDB" id="1.I.1.1.4">
    <property type="family name" value="the nuclear pore complex (npc) family"/>
</dbReference>
<organism evidence="12">
    <name type="scientific">Tetrahymena thermophila</name>
    <dbReference type="NCBI Taxonomy" id="5911"/>
    <lineage>
        <taxon>Eukaryota</taxon>
        <taxon>Sar</taxon>
        <taxon>Alveolata</taxon>
        <taxon>Ciliophora</taxon>
        <taxon>Intramacronucleata</taxon>
        <taxon>Oligohymenophorea</taxon>
        <taxon>Hymenostomatida</taxon>
        <taxon>Tetrahymenina</taxon>
        <taxon>Tetrahymenidae</taxon>
        <taxon>Tetrahymena</taxon>
    </lineage>
</organism>
<comment type="subcellular location">
    <subcellularLocation>
        <location evidence="1">Nucleus</location>
        <location evidence="1">Nuclear pore complex</location>
    </subcellularLocation>
</comment>
<reference evidence="12" key="1">
    <citation type="journal article" date="2008" name="Eukaryot. Cell">
        <title>Nucleus-specific importin alpha proteins and nucleoporins regulate protein import and nuclear division in the binucleate Tetrahymena thermophila.</title>
        <authorList>
            <person name="Malone C.D."/>
            <person name="Falkowska K.A."/>
            <person name="Li A.Y."/>
            <person name="Galanti S.E."/>
            <person name="Kanuru R.C."/>
            <person name="LaMont E.G."/>
            <person name="Mazzarella K.C."/>
            <person name="Micev A.J."/>
            <person name="Osman M.M."/>
            <person name="Piotrowski N.K."/>
            <person name="Suszko J.W."/>
            <person name="Timm A.C."/>
            <person name="Xu M.M."/>
            <person name="Liu L."/>
            <person name="Chalker D.L."/>
        </authorList>
    </citation>
    <scope>NUCLEOTIDE SEQUENCE</scope>
    <source>
        <strain evidence="12">B strain</strain>
    </source>
</reference>
<keyword evidence="8" id="KW-0539">Nucleus</keyword>
<dbReference type="GO" id="GO:0008139">
    <property type="term" value="F:nuclear localization sequence binding"/>
    <property type="evidence" value="ECO:0007669"/>
    <property type="project" value="TreeGrafter"/>
</dbReference>
<accession>D3KYT8</accession>
<evidence type="ECO:0000256" key="1">
    <source>
        <dbReference type="ARBA" id="ARBA00004567"/>
    </source>
</evidence>
<dbReference type="GO" id="GO:0051028">
    <property type="term" value="P:mRNA transport"/>
    <property type="evidence" value="ECO:0007669"/>
    <property type="project" value="UniProtKB-KW"/>
</dbReference>
<evidence type="ECO:0000256" key="8">
    <source>
        <dbReference type="ARBA" id="ARBA00023242"/>
    </source>
</evidence>
<evidence type="ECO:0000313" key="12">
    <source>
        <dbReference type="EMBL" id="BAI77472.1"/>
    </source>
</evidence>
<dbReference type="EMBL" id="AB547232">
    <property type="protein sequence ID" value="BAI77472.1"/>
    <property type="molecule type" value="mRNA"/>
</dbReference>
<dbReference type="InterPro" id="IPR036903">
    <property type="entry name" value="Nup98_auto-Pept-S59_dom_sf"/>
</dbReference>
<gene>
    <name evidence="12" type="primary">NUP4</name>
</gene>
<evidence type="ECO:0000256" key="5">
    <source>
        <dbReference type="ARBA" id="ARBA00022927"/>
    </source>
</evidence>
<dbReference type="InterPro" id="IPR037665">
    <property type="entry name" value="Nucleoporin_S59-like"/>
</dbReference>
<dbReference type="InterPro" id="IPR007230">
    <property type="entry name" value="Nup98_auto-Pept-S59_dom"/>
</dbReference>
<dbReference type="PANTHER" id="PTHR23198:SF6">
    <property type="entry name" value="NUCLEAR PORE COMPLEX PROTEIN NUP98-NUP96"/>
    <property type="match status" value="1"/>
</dbReference>
<dbReference type="GO" id="GO:0000973">
    <property type="term" value="P:post-transcriptional tethering of RNA polymerase II gene DNA at nuclear periphery"/>
    <property type="evidence" value="ECO:0007669"/>
    <property type="project" value="TreeGrafter"/>
</dbReference>
<evidence type="ECO:0000256" key="2">
    <source>
        <dbReference type="ARBA" id="ARBA00008926"/>
    </source>
</evidence>
<dbReference type="GO" id="GO:0006405">
    <property type="term" value="P:RNA export from nucleus"/>
    <property type="evidence" value="ECO:0007669"/>
    <property type="project" value="TreeGrafter"/>
</dbReference>
<dbReference type="AlphaFoldDB" id="D3KYT8"/>
<evidence type="ECO:0000256" key="6">
    <source>
        <dbReference type="ARBA" id="ARBA00023010"/>
    </source>
</evidence>
<keyword evidence="3" id="KW-0813">Transport</keyword>
<keyword evidence="5" id="KW-0653">Protein transport</keyword>
<feature type="region of interest" description="Disordered" evidence="10">
    <location>
        <begin position="211"/>
        <end position="287"/>
    </location>
</feature>
<dbReference type="SUPFAM" id="SSF82215">
    <property type="entry name" value="C-terminal autoproteolytic domain of nucleoporin nup98"/>
    <property type="match status" value="1"/>
</dbReference>
<dbReference type="GO" id="GO:0003723">
    <property type="term" value="F:RNA binding"/>
    <property type="evidence" value="ECO:0007669"/>
    <property type="project" value="TreeGrafter"/>
</dbReference>
<dbReference type="Pfam" id="PF04096">
    <property type="entry name" value="Nucleoporin2"/>
    <property type="match status" value="1"/>
</dbReference>
<dbReference type="GO" id="GO:0017056">
    <property type="term" value="F:structural constituent of nuclear pore"/>
    <property type="evidence" value="ECO:0007669"/>
    <property type="project" value="InterPro"/>
</dbReference>
<evidence type="ECO:0000256" key="3">
    <source>
        <dbReference type="ARBA" id="ARBA00022448"/>
    </source>
</evidence>
<dbReference type="PANTHER" id="PTHR23198">
    <property type="entry name" value="NUCLEOPORIN"/>
    <property type="match status" value="1"/>
</dbReference>
<keyword evidence="7" id="KW-0906">Nuclear pore complex</keyword>
<protein>
    <submittedName>
        <fullName evidence="12">Micronuclear nucleoporin MicNup98A</fullName>
    </submittedName>
</protein>
<dbReference type="GO" id="GO:0034398">
    <property type="term" value="P:telomere tethering at nuclear periphery"/>
    <property type="evidence" value="ECO:0007669"/>
    <property type="project" value="TreeGrafter"/>
</dbReference>
<sequence>MYGYQNVYNPYMSNSQQQYGYPQNMNPYNNPQYMTEQQYQNQNQMNYLANGVYNNNMNRSVQQIPNQNIFQSNNQNVMNSNPINPIVASRMNRQTSNPVGGSGNQNNQMNRNMYASYNNANPIFNQNQVNNNNMYYNNSNQTANFGQNTQGYYNNQNINNQSIFNGNNNTQRNFNNQNQSIFNNNNNNTNNNLNIFSNSNNNQNVFNNTNNSQNIFKNNNNNNNQSNFNNNNSSIFNNNNNGNNQNIFSKNNNNNQSIFNNNNNNNNNNIFKSSNNNQNIFSSNNNNNNNSSIFNNTNQSILNNNSSIFNNSNNQSIFNNSMNNNLNVNRSNNQSIFNNNNNNNTIQNVFNQPNSILNQPNQTQSIFGNAPNLLEVINYMPPTSIFDTQNSLLKYTPKIRLANMSPFRTNNQPYYGQGNNLIPQFNNKLVLPPPKRLQVKRVANTFIDQKGDLTQDQKQFLNDRLIRPQSTKSFFSEKKPTGILKNSNMIINLRRNSEDLQQSNSGNAAEQKSIHNLNNSLLNMEDEKKKKQQIKELFPGLYNQNRLWNDLKRQSLNKQEQNVKKKYQFLYEMEQDPNSEFYLPRRKALMEEQMRQRGIQLQQEAQENGNHPFDKDRKHIEEFETEEEVEQERQFYREYLDSHNEGLMDLNILAKCTKKLLDLEKWKEELAKQRKYEKFGFGLFKYEMKREFAFVSVICHVTNISTQKSEEIDQLQKVQFKLTDTIQQIISDHYQKHILKSGLIWHRDYDELIGKNATYIDTDGKIVALTPIEKSLKDFKVTNKGKIIIEIFVSEAPVLKNDKYKCSPSVYEMRHWPIEELQSVNQFIIQNQYGKIEFENPVEITRQDLDKIVIIEQQRAIVYPEHLYSGKCPKVGCKLNQQAVVTLYCIDKKAFEEHRQKTIDYEKLERKLKKQCEKNKCEYVNFDRKKFWFSFRVFDWSC</sequence>
<dbReference type="GO" id="GO:0044614">
    <property type="term" value="C:nuclear pore cytoplasmic filaments"/>
    <property type="evidence" value="ECO:0007669"/>
    <property type="project" value="TreeGrafter"/>
</dbReference>